<feature type="domain" description="Phage capsid-like C-terminal" evidence="2">
    <location>
        <begin position="135"/>
        <end position="401"/>
    </location>
</feature>
<comment type="caution">
    <text evidence="3">The sequence shown here is derived from an EMBL/GenBank/DDBJ whole genome shotgun (WGS) entry which is preliminary data.</text>
</comment>
<gene>
    <name evidence="3" type="ORF">P608_05855</name>
</gene>
<organism evidence="3 4">
    <name type="scientific">Comamonas thiooxydans</name>
    <dbReference type="NCBI Taxonomy" id="363952"/>
    <lineage>
        <taxon>Bacteria</taxon>
        <taxon>Pseudomonadati</taxon>
        <taxon>Pseudomonadota</taxon>
        <taxon>Betaproteobacteria</taxon>
        <taxon>Burkholderiales</taxon>
        <taxon>Comamonadaceae</taxon>
        <taxon>Comamonas</taxon>
    </lineage>
</organism>
<dbReference type="Proteomes" id="UP000029549">
    <property type="component" value="Unassembled WGS sequence"/>
</dbReference>
<evidence type="ECO:0000259" key="2">
    <source>
        <dbReference type="Pfam" id="PF05065"/>
    </source>
</evidence>
<evidence type="ECO:0000313" key="3">
    <source>
        <dbReference type="EMBL" id="KGH17068.1"/>
    </source>
</evidence>
<dbReference type="NCBIfam" id="TIGR01554">
    <property type="entry name" value="major_cap_HK97"/>
    <property type="match status" value="1"/>
</dbReference>
<dbReference type="InterPro" id="IPR054612">
    <property type="entry name" value="Phage_capsid-like_C"/>
</dbReference>
<comment type="subcellular location">
    <subcellularLocation>
        <location evidence="1">Virion</location>
    </subcellularLocation>
</comment>
<dbReference type="AlphaFoldDB" id="A0A0E3BY50"/>
<dbReference type="EMBL" id="AWTP01000067">
    <property type="protein sequence ID" value="KGH17068.1"/>
    <property type="molecule type" value="Genomic_DNA"/>
</dbReference>
<evidence type="ECO:0000256" key="1">
    <source>
        <dbReference type="ARBA" id="ARBA00004328"/>
    </source>
</evidence>
<dbReference type="Pfam" id="PF05065">
    <property type="entry name" value="Phage_capsid"/>
    <property type="match status" value="1"/>
</dbReference>
<reference evidence="3 4" key="1">
    <citation type="submission" date="2013-09" db="EMBL/GenBank/DDBJ databases">
        <title>High correlation between genotypes and phenotypes of environmental bacteria Comamonas testosteroni strains.</title>
        <authorList>
            <person name="Liu L."/>
            <person name="Zhu W."/>
            <person name="Xia X."/>
            <person name="Xu B."/>
            <person name="Luo M."/>
            <person name="Wang G."/>
        </authorList>
    </citation>
    <scope>NUCLEOTIDE SEQUENCE [LARGE SCALE GENOMIC DNA]</scope>
    <source>
        <strain evidence="3 4">DF2</strain>
    </source>
</reference>
<dbReference type="InterPro" id="IPR024455">
    <property type="entry name" value="Phage_capsid"/>
</dbReference>
<dbReference type="SUPFAM" id="SSF56563">
    <property type="entry name" value="Major capsid protein gp5"/>
    <property type="match status" value="1"/>
</dbReference>
<keyword evidence="4" id="KW-1185">Reference proteome</keyword>
<dbReference type="Gene3D" id="3.30.2400.10">
    <property type="entry name" value="Major capsid protein gp5"/>
    <property type="match status" value="1"/>
</dbReference>
<sequence length="406" mass="43291">MQIAAIREARTAKVAQARALTDGEMTADKAAAFDKLKAEITALEADEARAQFIDDMERRAAGAPVDKSARQMESRINVLDAIAAQVEQRAVSGALAEYQQEAKRQGIEARKGGVLVPSSIFEKRSTQTTTTNAAVVPDDYRADQFIGLLRNSLLVRSLGARVLTGLRGDTVIPKQTGAATAYWLSEGDSLTESSATYSNIKLEPKHVGALSSLSRQLIQQANPAIEQLTRDDFSQVVSLAVDKAAFHGDAAAKQPVGILNTLGIQTASLATLNWASIVALLEKLGLENVTPNAIVTHAKAATKLQTTLKDSVAGAAYLMQGGRVADLPAYVTNQLDAKGTTTKTGRLIAGDFSQLVIGEWGSTEVLANPYAPGLYEKGDVQIRILHTMDMAVRHPKAFVVADDIAL</sequence>
<name>A0A0E3BY50_9BURK</name>
<accession>A0A0E3BY50</accession>
<proteinExistence type="predicted"/>
<evidence type="ECO:0000313" key="4">
    <source>
        <dbReference type="Proteomes" id="UP000029549"/>
    </source>
</evidence>
<dbReference type="RefSeq" id="WP_034390316.1">
    <property type="nucleotide sequence ID" value="NZ_AWTM01000069.1"/>
</dbReference>
<protein>
    <submittedName>
        <fullName evidence="3">Capsid protein</fullName>
    </submittedName>
</protein>